<name>A0ABV1G3Y5_9FIRM</name>
<comment type="caution">
    <text evidence="1">The sequence shown here is derived from an EMBL/GenBank/DDBJ whole genome shotgun (WGS) entry which is preliminary data.</text>
</comment>
<organism evidence="1 2">
    <name type="scientific">Faecousia intestinalis</name>
    <dbReference type="NCBI Taxonomy" id="3133167"/>
    <lineage>
        <taxon>Bacteria</taxon>
        <taxon>Bacillati</taxon>
        <taxon>Bacillota</taxon>
        <taxon>Clostridia</taxon>
        <taxon>Eubacteriales</taxon>
        <taxon>Oscillospiraceae</taxon>
        <taxon>Faecousia</taxon>
    </lineage>
</organism>
<dbReference type="Proteomes" id="UP001491552">
    <property type="component" value="Unassembled WGS sequence"/>
</dbReference>
<dbReference type="RefSeq" id="WP_349134830.1">
    <property type="nucleotide sequence ID" value="NZ_JBBMFF010000124.1"/>
</dbReference>
<accession>A0ABV1G3Y5</accession>
<keyword evidence="2" id="KW-1185">Reference proteome</keyword>
<evidence type="ECO:0000313" key="1">
    <source>
        <dbReference type="EMBL" id="MEQ2510124.1"/>
    </source>
</evidence>
<evidence type="ECO:0000313" key="2">
    <source>
        <dbReference type="Proteomes" id="UP001491552"/>
    </source>
</evidence>
<dbReference type="EMBL" id="JBBMFF010000124">
    <property type="protein sequence ID" value="MEQ2510124.1"/>
    <property type="molecule type" value="Genomic_DNA"/>
</dbReference>
<gene>
    <name evidence="1" type="ORF">WMO66_02490</name>
</gene>
<proteinExistence type="predicted"/>
<sequence>MRLTIDLDAAAAAFYTRVAESARLPLETVVADALFKLAGELSLEALRKP</sequence>
<protein>
    <submittedName>
        <fullName evidence="1">Uncharacterized protein</fullName>
    </submittedName>
</protein>
<reference evidence="1 2" key="1">
    <citation type="submission" date="2024-03" db="EMBL/GenBank/DDBJ databases">
        <title>Human intestinal bacterial collection.</title>
        <authorList>
            <person name="Pauvert C."/>
            <person name="Hitch T.C.A."/>
            <person name="Clavel T."/>
        </authorList>
    </citation>
    <scope>NUCLEOTIDE SEQUENCE [LARGE SCALE GENOMIC DNA]</scope>
    <source>
        <strain evidence="1 2">CLA-AA-H192</strain>
    </source>
</reference>